<dbReference type="Proteomes" id="UP000631300">
    <property type="component" value="Unassembled WGS sequence"/>
</dbReference>
<dbReference type="GO" id="GO:0006355">
    <property type="term" value="P:regulation of DNA-templated transcription"/>
    <property type="evidence" value="ECO:0007669"/>
    <property type="project" value="InterPro"/>
</dbReference>
<comment type="similarity">
    <text evidence="3">Belongs to the Rsd/AlgQ family.</text>
</comment>
<keyword evidence="1 3" id="KW-0805">Transcription regulation</keyword>
<dbReference type="Gene3D" id="1.20.120.1370">
    <property type="entry name" value="Regulator of RNA polymerase sigma(70) subunit, domain 4"/>
    <property type="match status" value="1"/>
</dbReference>
<name>A0A918JJN3_9ALTE</name>
<dbReference type="RefSeq" id="WP_189405256.1">
    <property type="nucleotide sequence ID" value="NZ_BMXP01000003.1"/>
</dbReference>
<keyword evidence="5" id="KW-1185">Reference proteome</keyword>
<reference evidence="4" key="1">
    <citation type="journal article" date="2014" name="Int. J. Syst. Evol. Microbiol.">
        <title>Complete genome sequence of Corynebacterium casei LMG S-19264T (=DSM 44701T), isolated from a smear-ripened cheese.</title>
        <authorList>
            <consortium name="US DOE Joint Genome Institute (JGI-PGF)"/>
            <person name="Walter F."/>
            <person name="Albersmeier A."/>
            <person name="Kalinowski J."/>
            <person name="Ruckert C."/>
        </authorList>
    </citation>
    <scope>NUCLEOTIDE SEQUENCE</scope>
    <source>
        <strain evidence="4">KCTC 22164</strain>
    </source>
</reference>
<evidence type="ECO:0000313" key="5">
    <source>
        <dbReference type="Proteomes" id="UP000631300"/>
    </source>
</evidence>
<dbReference type="EMBL" id="BMXP01000003">
    <property type="protein sequence ID" value="GGW83592.1"/>
    <property type="molecule type" value="Genomic_DNA"/>
</dbReference>
<dbReference type="Pfam" id="PF04353">
    <property type="entry name" value="Rsd_AlgQ"/>
    <property type="match status" value="1"/>
</dbReference>
<sequence>MLNQLQNVNQNWNGNSATVDNWLKARQTLMVNFCELAGIAVEGPSAMKTMNGTVQRPSNALPDADQIERFCEDLMDYLSAGHFEIYDILSAQYENGQELKQQLAPKIAVTTDIALRFNDSYTEMLRPEQATSFDADLAQLGEALAERFELEDQLFNAVHQATTE</sequence>
<dbReference type="NCBIfam" id="NF008723">
    <property type="entry name" value="PRK11718.1"/>
    <property type="match status" value="1"/>
</dbReference>
<accession>A0A918JJN3</accession>
<evidence type="ECO:0000256" key="2">
    <source>
        <dbReference type="ARBA" id="ARBA00023163"/>
    </source>
</evidence>
<keyword evidence="2 3" id="KW-0804">Transcription</keyword>
<organism evidence="4 5">
    <name type="scientific">Alteromonas halophila</name>
    <dbReference type="NCBI Taxonomy" id="516698"/>
    <lineage>
        <taxon>Bacteria</taxon>
        <taxon>Pseudomonadati</taxon>
        <taxon>Pseudomonadota</taxon>
        <taxon>Gammaproteobacteria</taxon>
        <taxon>Alteromonadales</taxon>
        <taxon>Alteromonadaceae</taxon>
        <taxon>Alteromonas/Salinimonas group</taxon>
        <taxon>Alteromonas</taxon>
    </lineage>
</organism>
<dbReference type="AlphaFoldDB" id="A0A918JJN3"/>
<gene>
    <name evidence="4" type="primary">rsd</name>
    <name evidence="4" type="ORF">GCM10007391_16430</name>
</gene>
<evidence type="ECO:0000256" key="3">
    <source>
        <dbReference type="RuleBase" id="RU004409"/>
    </source>
</evidence>
<evidence type="ECO:0000256" key="1">
    <source>
        <dbReference type="ARBA" id="ARBA00023015"/>
    </source>
</evidence>
<comment type="caution">
    <text evidence="4">The sequence shown here is derived from an EMBL/GenBank/DDBJ whole genome shotgun (WGS) entry which is preliminary data.</text>
</comment>
<dbReference type="InterPro" id="IPR038309">
    <property type="entry name" value="Rsd/AlgQ_sf"/>
</dbReference>
<dbReference type="InterPro" id="IPR007448">
    <property type="entry name" value="Sigma70_reg_Rsd_AlgQ"/>
</dbReference>
<proteinExistence type="inferred from homology"/>
<protein>
    <submittedName>
        <fullName evidence="4">Sigma D regulator</fullName>
    </submittedName>
</protein>
<dbReference type="PIRSF" id="PIRSF016548">
    <property type="entry name" value="Rsd_AlgQ"/>
    <property type="match status" value="1"/>
</dbReference>
<evidence type="ECO:0000313" key="4">
    <source>
        <dbReference type="EMBL" id="GGW83592.1"/>
    </source>
</evidence>
<reference evidence="4" key="2">
    <citation type="submission" date="2020-09" db="EMBL/GenBank/DDBJ databases">
        <authorList>
            <person name="Sun Q."/>
            <person name="Kim S."/>
        </authorList>
    </citation>
    <scope>NUCLEOTIDE SEQUENCE</scope>
    <source>
        <strain evidence="4">KCTC 22164</strain>
    </source>
</reference>